<name>A0A0X3PQK8_SCHSO</name>
<dbReference type="InterPro" id="IPR039683">
    <property type="entry name" value="Lsm12-like"/>
</dbReference>
<reference evidence="2" key="1">
    <citation type="submission" date="2016-01" db="EMBL/GenBank/DDBJ databases">
        <title>Reference transcriptome for the parasite Schistocephalus solidus: insights into the molecular evolution of parasitism.</title>
        <authorList>
            <person name="Hebert F.O."/>
            <person name="Grambauer S."/>
            <person name="Barber I."/>
            <person name="Landry C.R."/>
            <person name="Aubin-Horth N."/>
        </authorList>
    </citation>
    <scope>NUCLEOTIDE SEQUENCE</scope>
</reference>
<dbReference type="InterPro" id="IPR019181">
    <property type="entry name" value="LSM12_ABD"/>
</dbReference>
<organism evidence="2">
    <name type="scientific">Schistocephalus solidus</name>
    <name type="common">Tapeworm</name>
    <dbReference type="NCBI Taxonomy" id="70667"/>
    <lineage>
        <taxon>Eukaryota</taxon>
        <taxon>Metazoa</taxon>
        <taxon>Spiralia</taxon>
        <taxon>Lophotrochozoa</taxon>
        <taxon>Platyhelminthes</taxon>
        <taxon>Cestoda</taxon>
        <taxon>Eucestoda</taxon>
        <taxon>Diphyllobothriidea</taxon>
        <taxon>Diphyllobothriidae</taxon>
        <taxon>Schistocephalus</taxon>
    </lineage>
</organism>
<feature type="non-terminal residue" evidence="2">
    <location>
        <position position="1"/>
    </location>
</feature>
<evidence type="ECO:0000313" key="2">
    <source>
        <dbReference type="EMBL" id="JAP53969.1"/>
    </source>
</evidence>
<dbReference type="EMBL" id="GEEE01009256">
    <property type="protein sequence ID" value="JAP53969.1"/>
    <property type="molecule type" value="Transcribed_RNA"/>
</dbReference>
<dbReference type="PROSITE" id="PS52001">
    <property type="entry name" value="AD"/>
    <property type="match status" value="1"/>
</dbReference>
<dbReference type="PANTHER" id="PTHR13542">
    <property type="entry name" value="LSM12 HOMOLOG"/>
    <property type="match status" value="1"/>
</dbReference>
<dbReference type="InterPro" id="IPR047574">
    <property type="entry name" value="AD"/>
</dbReference>
<dbReference type="Pfam" id="PF09793">
    <property type="entry name" value="AD"/>
    <property type="match status" value="1"/>
</dbReference>
<dbReference type="AlphaFoldDB" id="A0A0X3PQK8"/>
<evidence type="ECO:0000259" key="1">
    <source>
        <dbReference type="PROSITE" id="PS52001"/>
    </source>
</evidence>
<dbReference type="SMART" id="SM00995">
    <property type="entry name" value="AD"/>
    <property type="match status" value="1"/>
</dbReference>
<protein>
    <submittedName>
        <fullName evidence="2">Protein LSM12 homolog</fullName>
    </submittedName>
</protein>
<sequence length="206" mass="24115">VYLPRLVFSNDFNWVLRRAGATVTPSLPDMWKTLQPGTEVSFVYEADENVDGEFICLDENRRVVLLRKPSKSGRQNTYDIFMYRQDLIKNVKPSNNTPITNYPDLDLEKITARTLRNEKIQREHLKLYEPGVPKDARELFEHFYKTLPTPPRWEKPNIQVFEQTIIKPPYTANSVTSSNESGKAKWERDYVQKLVEKFYGERNPGS</sequence>
<proteinExistence type="predicted"/>
<gene>
    <name evidence="2" type="primary">LSM12</name>
    <name evidence="2" type="ORF">TR155706</name>
</gene>
<accession>A0A0X3PQK8</accession>
<feature type="domain" description="AD" evidence="1">
    <location>
        <begin position="103"/>
        <end position="203"/>
    </location>
</feature>